<protein>
    <submittedName>
        <fullName evidence="3">Uncharacterized protein</fullName>
    </submittedName>
</protein>
<gene>
    <name evidence="3" type="ORF">TST_0559</name>
</gene>
<keyword evidence="2" id="KW-0732">Signal</keyword>
<dbReference type="AlphaFoldDB" id="A0A0S3QSS3"/>
<accession>A0A0S3QSS3</accession>
<dbReference type="EMBL" id="AP013035">
    <property type="protein sequence ID" value="BAT71365.1"/>
    <property type="molecule type" value="Genomic_DNA"/>
</dbReference>
<evidence type="ECO:0000256" key="1">
    <source>
        <dbReference type="SAM" id="MobiDB-lite"/>
    </source>
</evidence>
<sequence length="318" mass="35112">MFRKILSLVGCMLLLFTAVKAQGWEEITTPVKIFEEGYIQVIGISEEGQSRFRAIRAAEVDAQRKLLEIIQGLTLHGETTVKEGMLQSDVVRTTVHGFLRGAVKCGEKYYRDRGYAEVCMRLYIRGKGGMYDVILPLMKEQNLLPPPMPEYRPKLIPKVMEQPQPQPETGEAVPPAVPPVEAKPEVPPAPPVETKPEVAAPSELKVVYDGLIVDVRDFNFKPALVNRIITDKKEVVFDPSKIASNILIERGCGGFTTDMGKAKALLASWGSKNPMVVKAVGVYKSTDAEVSSDDAAAIYVHNQKSNFLAEAKVVFLLK</sequence>
<dbReference type="Proteomes" id="UP000063234">
    <property type="component" value="Chromosome"/>
</dbReference>
<dbReference type="PATRIC" id="fig|1298851.3.peg.583"/>
<evidence type="ECO:0000256" key="2">
    <source>
        <dbReference type="SAM" id="SignalP"/>
    </source>
</evidence>
<feature type="signal peptide" evidence="2">
    <location>
        <begin position="1"/>
        <end position="21"/>
    </location>
</feature>
<evidence type="ECO:0000313" key="3">
    <source>
        <dbReference type="EMBL" id="BAT71365.1"/>
    </source>
</evidence>
<feature type="region of interest" description="Disordered" evidence="1">
    <location>
        <begin position="161"/>
        <end position="195"/>
    </location>
</feature>
<proteinExistence type="predicted"/>
<dbReference type="STRING" id="1298851.TST_0559"/>
<dbReference type="KEGG" id="ttk:TST_0559"/>
<dbReference type="RefSeq" id="WP_068549285.1">
    <property type="nucleotide sequence ID" value="NZ_AP013035.1"/>
</dbReference>
<organism evidence="3 4">
    <name type="scientific">Thermosulfidibacter takaii (strain DSM 17441 / JCM 13301 / NBRC 103674 / ABI70S6)</name>
    <dbReference type="NCBI Taxonomy" id="1298851"/>
    <lineage>
        <taxon>Bacteria</taxon>
        <taxon>Pseudomonadati</taxon>
        <taxon>Thermosulfidibacterota</taxon>
        <taxon>Thermosulfidibacteria</taxon>
        <taxon>Thermosulfidibacterales</taxon>
        <taxon>Thermosulfidibacteraceae</taxon>
    </lineage>
</organism>
<evidence type="ECO:0000313" key="4">
    <source>
        <dbReference type="Proteomes" id="UP000063234"/>
    </source>
</evidence>
<keyword evidence="4" id="KW-1185">Reference proteome</keyword>
<name>A0A0S3QSS3_THET7</name>
<dbReference type="OrthoDB" id="9813452at2"/>
<reference evidence="4" key="1">
    <citation type="journal article" date="2018" name="Science">
        <title>A primordial and reversible TCA cycle in a facultatively chemolithoautotrophic thermophile.</title>
        <authorList>
            <person name="Nunoura T."/>
            <person name="Chikaraishi Y."/>
            <person name="Izaki R."/>
            <person name="Suwa T."/>
            <person name="Sato T."/>
            <person name="Harada T."/>
            <person name="Mori K."/>
            <person name="Kato Y."/>
            <person name="Miyazaki M."/>
            <person name="Shimamura S."/>
            <person name="Yanagawa K."/>
            <person name="Shuto A."/>
            <person name="Ohkouchi N."/>
            <person name="Fujita N."/>
            <person name="Takaki Y."/>
            <person name="Atomi H."/>
            <person name="Takai K."/>
        </authorList>
    </citation>
    <scope>NUCLEOTIDE SEQUENCE [LARGE SCALE GENOMIC DNA]</scope>
    <source>
        <strain evidence="4">DSM 17441 / JCM 13301 / NBRC 103674 / ABI70S6</strain>
    </source>
</reference>
<feature type="chain" id="PRO_5006616360" evidence="2">
    <location>
        <begin position="22"/>
        <end position="318"/>
    </location>
</feature>